<evidence type="ECO:0000313" key="1">
    <source>
        <dbReference type="EMBL" id="KZS86530.1"/>
    </source>
</evidence>
<protein>
    <submittedName>
        <fullName evidence="1">Uncharacterized protein</fullName>
    </submittedName>
</protein>
<proteinExistence type="predicted"/>
<dbReference type="AlphaFoldDB" id="A0A164MAL4"/>
<dbReference type="EMBL" id="KV419489">
    <property type="protein sequence ID" value="KZS86530.1"/>
    <property type="molecule type" value="Genomic_DNA"/>
</dbReference>
<keyword evidence="2" id="KW-1185">Reference proteome</keyword>
<reference evidence="1 2" key="1">
    <citation type="journal article" date="2016" name="Mol. Biol. Evol.">
        <title>Comparative Genomics of Early-Diverging Mushroom-Forming Fungi Provides Insights into the Origins of Lignocellulose Decay Capabilities.</title>
        <authorList>
            <person name="Nagy L.G."/>
            <person name="Riley R."/>
            <person name="Tritt A."/>
            <person name="Adam C."/>
            <person name="Daum C."/>
            <person name="Floudas D."/>
            <person name="Sun H."/>
            <person name="Yadav J.S."/>
            <person name="Pangilinan J."/>
            <person name="Larsson K.H."/>
            <person name="Matsuura K."/>
            <person name="Barry K."/>
            <person name="Labutti K."/>
            <person name="Kuo R."/>
            <person name="Ohm R.A."/>
            <person name="Bhattacharya S.S."/>
            <person name="Shirouzu T."/>
            <person name="Yoshinaga Y."/>
            <person name="Martin F.M."/>
            <person name="Grigoriev I.V."/>
            <person name="Hibbett D.S."/>
        </authorList>
    </citation>
    <scope>NUCLEOTIDE SEQUENCE [LARGE SCALE GENOMIC DNA]</scope>
    <source>
        <strain evidence="1 2">HHB9708</strain>
    </source>
</reference>
<dbReference type="Proteomes" id="UP000076722">
    <property type="component" value="Unassembled WGS sequence"/>
</dbReference>
<evidence type="ECO:0000313" key="2">
    <source>
        <dbReference type="Proteomes" id="UP000076722"/>
    </source>
</evidence>
<sequence length="113" mass="13176">MANLSKRQISYFFCFLTVIITAYNSYARIDMPTMHLERMDRYVNIFPYHPIEHGLITMFDNRVWNEANGIRRSSDPRNDGILGFDRQAVWPELALAYSVVCFGGAFDLVVDCW</sequence>
<organism evidence="1 2">
    <name type="scientific">Sistotremastrum niveocremeum HHB9708</name>
    <dbReference type="NCBI Taxonomy" id="1314777"/>
    <lineage>
        <taxon>Eukaryota</taxon>
        <taxon>Fungi</taxon>
        <taxon>Dikarya</taxon>
        <taxon>Basidiomycota</taxon>
        <taxon>Agaricomycotina</taxon>
        <taxon>Agaricomycetes</taxon>
        <taxon>Sistotremastrales</taxon>
        <taxon>Sistotremastraceae</taxon>
        <taxon>Sertulicium</taxon>
        <taxon>Sertulicium niveocremeum</taxon>
    </lineage>
</organism>
<gene>
    <name evidence="1" type="ORF">SISNIDRAFT_471726</name>
</gene>
<accession>A0A164MAL4</accession>
<name>A0A164MAL4_9AGAM</name>